<dbReference type="GO" id="GO:0019867">
    <property type="term" value="C:outer membrane"/>
    <property type="evidence" value="ECO:0007669"/>
    <property type="project" value="InterPro"/>
</dbReference>
<accession>A0A5E5AVU8</accession>
<protein>
    <submittedName>
        <fullName evidence="2">Autotransporter outer membrane beta-barrel domain-containing protein</fullName>
    </submittedName>
</protein>
<name>A0A5E5AVU8_9BURK</name>
<evidence type="ECO:0000313" key="3">
    <source>
        <dbReference type="Proteomes" id="UP000335538"/>
    </source>
</evidence>
<dbReference type="NCBIfam" id="TIGR01414">
    <property type="entry name" value="autotrans_barl"/>
    <property type="match status" value="1"/>
</dbReference>
<feature type="region of interest" description="Disordered" evidence="1">
    <location>
        <begin position="74"/>
        <end position="99"/>
    </location>
</feature>
<dbReference type="InterPro" id="IPR006315">
    <property type="entry name" value="OM_autotransptr_brl_dom"/>
</dbReference>
<proteinExistence type="predicted"/>
<feature type="region of interest" description="Disordered" evidence="1">
    <location>
        <begin position="1"/>
        <end position="35"/>
    </location>
</feature>
<dbReference type="Proteomes" id="UP000335538">
    <property type="component" value="Unassembled WGS sequence"/>
</dbReference>
<reference evidence="2 3" key="1">
    <citation type="submission" date="2019-08" db="EMBL/GenBank/DDBJ databases">
        <authorList>
            <person name="Peeters C."/>
        </authorList>
    </citation>
    <scope>NUCLEOTIDE SEQUENCE [LARGE SCALE GENOMIC DNA]</scope>
    <source>
        <strain evidence="2 3">LMG 31121</strain>
    </source>
</reference>
<evidence type="ECO:0000256" key="1">
    <source>
        <dbReference type="SAM" id="MobiDB-lite"/>
    </source>
</evidence>
<dbReference type="Gene3D" id="2.40.128.130">
    <property type="entry name" value="Autotransporter beta-domain"/>
    <property type="match status" value="1"/>
</dbReference>
<gene>
    <name evidence="2" type="ORF">PSP31121_01149</name>
</gene>
<feature type="compositionally biased region" description="Pro residues" evidence="1">
    <location>
        <begin position="24"/>
        <end position="35"/>
    </location>
</feature>
<dbReference type="EMBL" id="CABPSR010000002">
    <property type="protein sequence ID" value="VVE77574.1"/>
    <property type="molecule type" value="Genomic_DNA"/>
</dbReference>
<evidence type="ECO:0000313" key="2">
    <source>
        <dbReference type="EMBL" id="VVE77574.1"/>
    </source>
</evidence>
<dbReference type="SUPFAM" id="SSF103515">
    <property type="entry name" value="Autotransporter"/>
    <property type="match status" value="1"/>
</dbReference>
<sequence length="132" mass="14483">MTRIRGSVDGSNPDAWYLRSEQQPAPPVPNPDPPRPVYRADVASYLANQRLSAQMFVHSLHDRLGEVQYVEAEAQRADRQAPSGWLRRTGGWEGSRSGDGTYKVSTNSFLLQGGGSSTAGLTTALKSSYCRR</sequence>
<dbReference type="AlphaFoldDB" id="A0A5E5AVU8"/>
<organism evidence="2 3">
    <name type="scientific">Pandoraea sputorum</name>
    <dbReference type="NCBI Taxonomy" id="93222"/>
    <lineage>
        <taxon>Bacteria</taxon>
        <taxon>Pseudomonadati</taxon>
        <taxon>Pseudomonadota</taxon>
        <taxon>Betaproteobacteria</taxon>
        <taxon>Burkholderiales</taxon>
        <taxon>Burkholderiaceae</taxon>
        <taxon>Pandoraea</taxon>
    </lineage>
</organism>
<dbReference type="InterPro" id="IPR036709">
    <property type="entry name" value="Autotransporte_beta_dom_sf"/>
</dbReference>
<dbReference type="RefSeq" id="WP_224796505.1">
    <property type="nucleotide sequence ID" value="NZ_CABPSR010000002.1"/>
</dbReference>